<feature type="region of interest" description="Disordered" evidence="1">
    <location>
        <begin position="55"/>
        <end position="91"/>
    </location>
</feature>
<dbReference type="Proteomes" id="UP001159363">
    <property type="component" value="Chromosome 1"/>
</dbReference>
<keyword evidence="3" id="KW-1185">Reference proteome</keyword>
<organism evidence="2 3">
    <name type="scientific">Dryococelus australis</name>
    <dbReference type="NCBI Taxonomy" id="614101"/>
    <lineage>
        <taxon>Eukaryota</taxon>
        <taxon>Metazoa</taxon>
        <taxon>Ecdysozoa</taxon>
        <taxon>Arthropoda</taxon>
        <taxon>Hexapoda</taxon>
        <taxon>Insecta</taxon>
        <taxon>Pterygota</taxon>
        <taxon>Neoptera</taxon>
        <taxon>Polyneoptera</taxon>
        <taxon>Phasmatodea</taxon>
        <taxon>Verophasmatodea</taxon>
        <taxon>Anareolatae</taxon>
        <taxon>Phasmatidae</taxon>
        <taxon>Eurycanthinae</taxon>
        <taxon>Dryococelus</taxon>
    </lineage>
</organism>
<accession>A0ABQ9ILF5</accession>
<proteinExistence type="predicted"/>
<comment type="caution">
    <text evidence="2">The sequence shown here is derived from an EMBL/GenBank/DDBJ whole genome shotgun (WGS) entry which is preliminary data.</text>
</comment>
<reference evidence="2 3" key="1">
    <citation type="submission" date="2023-02" db="EMBL/GenBank/DDBJ databases">
        <title>LHISI_Scaffold_Assembly.</title>
        <authorList>
            <person name="Stuart O.P."/>
            <person name="Cleave R."/>
            <person name="Magrath M.J.L."/>
            <person name="Mikheyev A.S."/>
        </authorList>
    </citation>
    <scope>NUCLEOTIDE SEQUENCE [LARGE SCALE GENOMIC DNA]</scope>
    <source>
        <strain evidence="2">Daus_M_001</strain>
        <tissue evidence="2">Leg muscle</tissue>
    </source>
</reference>
<dbReference type="EMBL" id="JARBHB010000001">
    <property type="protein sequence ID" value="KAJ8897506.1"/>
    <property type="molecule type" value="Genomic_DNA"/>
</dbReference>
<evidence type="ECO:0000256" key="1">
    <source>
        <dbReference type="SAM" id="MobiDB-lite"/>
    </source>
</evidence>
<sequence length="210" mass="23851">MRKQHLIMTNLQDMPNTCIHRPYPVIEVCSPVTLKLQLPLHSVIVHVNRVKPYTALPPVKKKPGPPATTTPDPASARTHRKVAKVSPPNSPSTLVRPPILYNLRHRHHIKVILLCPTEIRVKPSNVGIAFEHQSDVIVPNSEYIVVVNFNFCIVLIMPLAREYARFNVQCTQNESYSREGNSAYDCNLDLALAQLRRDNNFKMEVESFFA</sequence>
<evidence type="ECO:0000313" key="2">
    <source>
        <dbReference type="EMBL" id="KAJ8897506.1"/>
    </source>
</evidence>
<protein>
    <submittedName>
        <fullName evidence="2">Uncharacterized protein</fullName>
    </submittedName>
</protein>
<evidence type="ECO:0000313" key="3">
    <source>
        <dbReference type="Proteomes" id="UP001159363"/>
    </source>
</evidence>
<gene>
    <name evidence="2" type="ORF">PR048_002853</name>
</gene>
<name>A0ABQ9ILF5_9NEOP</name>